<feature type="domain" description="HTH lacI-type" evidence="4">
    <location>
        <begin position="9"/>
        <end position="63"/>
    </location>
</feature>
<gene>
    <name evidence="6" type="ORF">H9786_01040</name>
</gene>
<dbReference type="Gene3D" id="3.40.50.2300">
    <property type="match status" value="2"/>
</dbReference>
<dbReference type="PANTHER" id="PTHR30146">
    <property type="entry name" value="LACI-RELATED TRANSCRIPTIONAL REPRESSOR"/>
    <property type="match status" value="1"/>
</dbReference>
<accession>A0A9D2LAN3</accession>
<reference evidence="6" key="1">
    <citation type="journal article" date="2021" name="PeerJ">
        <title>Extensive microbial diversity within the chicken gut microbiome revealed by metagenomics and culture.</title>
        <authorList>
            <person name="Gilroy R."/>
            <person name="Ravi A."/>
            <person name="Getino M."/>
            <person name="Pursley I."/>
            <person name="Horton D.L."/>
            <person name="Alikhan N.F."/>
            <person name="Baker D."/>
            <person name="Gharbi K."/>
            <person name="Hall N."/>
            <person name="Watson M."/>
            <person name="Adriaenssens E.M."/>
            <person name="Foster-Nyarko E."/>
            <person name="Jarju S."/>
            <person name="Secka A."/>
            <person name="Antonio M."/>
            <person name="Oren A."/>
            <person name="Chaudhuri R.R."/>
            <person name="La Ragione R."/>
            <person name="Hildebrand F."/>
            <person name="Pallen M.J."/>
        </authorList>
    </citation>
    <scope>NUCLEOTIDE SEQUENCE</scope>
    <source>
        <strain evidence="6">ChiHjej13B12-24818</strain>
    </source>
</reference>
<dbReference type="SUPFAM" id="SSF53822">
    <property type="entry name" value="Periplasmic binding protein-like I"/>
    <property type="match status" value="1"/>
</dbReference>
<dbReference type="InterPro" id="IPR028082">
    <property type="entry name" value="Peripla_BP_I"/>
</dbReference>
<dbReference type="InterPro" id="IPR010982">
    <property type="entry name" value="Lambda_DNA-bd_dom_sf"/>
</dbReference>
<dbReference type="InterPro" id="IPR000843">
    <property type="entry name" value="HTH_LacI"/>
</dbReference>
<evidence type="ECO:0000256" key="1">
    <source>
        <dbReference type="ARBA" id="ARBA00023015"/>
    </source>
</evidence>
<dbReference type="Gene3D" id="1.10.260.40">
    <property type="entry name" value="lambda repressor-like DNA-binding domains"/>
    <property type="match status" value="1"/>
</dbReference>
<dbReference type="GO" id="GO:0000976">
    <property type="term" value="F:transcription cis-regulatory region binding"/>
    <property type="evidence" value="ECO:0007669"/>
    <property type="project" value="TreeGrafter"/>
</dbReference>
<sequence length="336" mass="35489">MARSRRTKATIADVAEAAGVSRGTVSRYLNGGHWVSESSTEAVRTAIEKTGYVASSTARQLRTGRSGTVAFLVDEEPAAFFGDPTFESLVASVSDALAARDMSMVVLLAGNAEQARRAVEFLSSGAVAGVVTASIHPTHGTLEKILDQEIPVVNCGYPRTMAERVSYVMGDEAMGGRLMAEHLRERGARRMGVIAGPADSPGGTLRLDAFRRAAGGLLPDPNVRFGDYTREAGQRFAAELLEADPGIDAIFAASDVMAAGVLDTATERDAAVPGQLLVGGFDDSLVATSVEPALTTIRQPFDRISTELVSVLLREISDGYRSAVTVPVELVTREST</sequence>
<keyword evidence="2" id="KW-0238">DNA-binding</keyword>
<organism evidence="6 7">
    <name type="scientific">Candidatus Brachybacterium merdavium</name>
    <dbReference type="NCBI Taxonomy" id="2838513"/>
    <lineage>
        <taxon>Bacteria</taxon>
        <taxon>Bacillati</taxon>
        <taxon>Actinomycetota</taxon>
        <taxon>Actinomycetes</taxon>
        <taxon>Micrococcales</taxon>
        <taxon>Dermabacteraceae</taxon>
        <taxon>Brachybacterium</taxon>
    </lineage>
</organism>
<dbReference type="AlphaFoldDB" id="A0A9D2LAN3"/>
<dbReference type="GO" id="GO:0003700">
    <property type="term" value="F:DNA-binding transcription factor activity"/>
    <property type="evidence" value="ECO:0007669"/>
    <property type="project" value="TreeGrafter"/>
</dbReference>
<dbReference type="Pfam" id="PF00356">
    <property type="entry name" value="LacI"/>
    <property type="match status" value="1"/>
</dbReference>
<evidence type="ECO:0000259" key="5">
    <source>
        <dbReference type="PROSITE" id="PS50943"/>
    </source>
</evidence>
<dbReference type="CDD" id="cd06267">
    <property type="entry name" value="PBP1_LacI_sugar_binding-like"/>
    <property type="match status" value="1"/>
</dbReference>
<comment type="caution">
    <text evidence="6">The sequence shown here is derived from an EMBL/GenBank/DDBJ whole genome shotgun (WGS) entry which is preliminary data.</text>
</comment>
<evidence type="ECO:0000259" key="4">
    <source>
        <dbReference type="PROSITE" id="PS50932"/>
    </source>
</evidence>
<dbReference type="PANTHER" id="PTHR30146:SF109">
    <property type="entry name" value="HTH-TYPE TRANSCRIPTIONAL REGULATOR GALS"/>
    <property type="match status" value="1"/>
</dbReference>
<evidence type="ECO:0000313" key="7">
    <source>
        <dbReference type="Proteomes" id="UP000823823"/>
    </source>
</evidence>
<keyword evidence="3" id="KW-0804">Transcription</keyword>
<keyword evidence="1" id="KW-0805">Transcription regulation</keyword>
<dbReference type="InterPro" id="IPR001387">
    <property type="entry name" value="Cro/C1-type_HTH"/>
</dbReference>
<evidence type="ECO:0000256" key="3">
    <source>
        <dbReference type="ARBA" id="ARBA00023163"/>
    </source>
</evidence>
<dbReference type="CDD" id="cd01392">
    <property type="entry name" value="HTH_LacI"/>
    <property type="match status" value="1"/>
</dbReference>
<dbReference type="SUPFAM" id="SSF47413">
    <property type="entry name" value="lambda repressor-like DNA-binding domains"/>
    <property type="match status" value="1"/>
</dbReference>
<dbReference type="Proteomes" id="UP000823823">
    <property type="component" value="Unassembled WGS sequence"/>
</dbReference>
<dbReference type="SMART" id="SM00354">
    <property type="entry name" value="HTH_LACI"/>
    <property type="match status" value="1"/>
</dbReference>
<proteinExistence type="predicted"/>
<name>A0A9D2LAN3_9MICO</name>
<feature type="domain" description="HTH cro/C1-type" evidence="5">
    <location>
        <begin position="10"/>
        <end position="31"/>
    </location>
</feature>
<dbReference type="Pfam" id="PF13377">
    <property type="entry name" value="Peripla_BP_3"/>
    <property type="match status" value="1"/>
</dbReference>
<dbReference type="PROSITE" id="PS50943">
    <property type="entry name" value="HTH_CROC1"/>
    <property type="match status" value="1"/>
</dbReference>
<protein>
    <submittedName>
        <fullName evidence="6">LacI family transcriptional regulator</fullName>
    </submittedName>
</protein>
<dbReference type="InterPro" id="IPR046335">
    <property type="entry name" value="LacI/GalR-like_sensor"/>
</dbReference>
<reference evidence="6" key="2">
    <citation type="submission" date="2021-04" db="EMBL/GenBank/DDBJ databases">
        <authorList>
            <person name="Gilroy R."/>
        </authorList>
    </citation>
    <scope>NUCLEOTIDE SEQUENCE</scope>
    <source>
        <strain evidence="6">ChiHjej13B12-24818</strain>
    </source>
</reference>
<dbReference type="PROSITE" id="PS50932">
    <property type="entry name" value="HTH_LACI_2"/>
    <property type="match status" value="1"/>
</dbReference>
<dbReference type="EMBL" id="DWZH01000008">
    <property type="protein sequence ID" value="HJB09107.1"/>
    <property type="molecule type" value="Genomic_DNA"/>
</dbReference>
<evidence type="ECO:0000256" key="2">
    <source>
        <dbReference type="ARBA" id="ARBA00023125"/>
    </source>
</evidence>
<dbReference type="PRINTS" id="PR00036">
    <property type="entry name" value="HTHLACI"/>
</dbReference>
<dbReference type="PROSITE" id="PS00356">
    <property type="entry name" value="HTH_LACI_1"/>
    <property type="match status" value="1"/>
</dbReference>
<evidence type="ECO:0000313" key="6">
    <source>
        <dbReference type="EMBL" id="HJB09107.1"/>
    </source>
</evidence>